<name>A0A2T5IFT9_9LACT</name>
<comment type="caution">
    <text evidence="1">The sequence shown here is derived from an EMBL/GenBank/DDBJ whole genome shotgun (WGS) entry which is preliminary data.</text>
</comment>
<sequence length="44" mass="5090">MSLVYVTNKNNGTTYVYESTNYWDKEKKQSQLYNTLGVVPPTTL</sequence>
<dbReference type="EMBL" id="QAOM01000016">
    <property type="protein sequence ID" value="PTQ82710.1"/>
    <property type="molecule type" value="Genomic_DNA"/>
</dbReference>
<accession>A0A2T5IFT9</accession>
<dbReference type="Proteomes" id="UP000244161">
    <property type="component" value="Unassembled WGS sequence"/>
</dbReference>
<evidence type="ECO:0000313" key="1">
    <source>
        <dbReference type="EMBL" id="PTQ82710.1"/>
    </source>
</evidence>
<reference evidence="1 2" key="1">
    <citation type="submission" date="2018-04" db="EMBL/GenBank/DDBJ databases">
        <title>Genomic Encyclopedia of Archaeal and Bacterial Type Strains, Phase II (KMG-II): from individual species to whole genera.</title>
        <authorList>
            <person name="Goeker M."/>
        </authorList>
    </citation>
    <scope>NUCLEOTIDE SEQUENCE [LARGE SCALE GENOMIC DNA]</scope>
    <source>
        <strain evidence="1 2">DSM 18806</strain>
    </source>
</reference>
<organism evidence="1 2">
    <name type="scientific">Trichococcus patagoniensis</name>
    <dbReference type="NCBI Taxonomy" id="382641"/>
    <lineage>
        <taxon>Bacteria</taxon>
        <taxon>Bacillati</taxon>
        <taxon>Bacillota</taxon>
        <taxon>Bacilli</taxon>
        <taxon>Lactobacillales</taxon>
        <taxon>Carnobacteriaceae</taxon>
        <taxon>Trichococcus</taxon>
    </lineage>
</organism>
<dbReference type="AlphaFoldDB" id="A0A2T5IFT9"/>
<evidence type="ECO:0000313" key="2">
    <source>
        <dbReference type="Proteomes" id="UP000244161"/>
    </source>
</evidence>
<keyword evidence="2" id="KW-1185">Reference proteome</keyword>
<proteinExistence type="predicted"/>
<protein>
    <submittedName>
        <fullName evidence="1">Uncharacterized protein</fullName>
    </submittedName>
</protein>
<gene>
    <name evidence="1" type="ORF">C8U37_11651</name>
</gene>